<protein>
    <submittedName>
        <fullName evidence="1">Uncharacterized protein</fullName>
    </submittedName>
</protein>
<keyword evidence="2" id="KW-1185">Reference proteome</keyword>
<accession>A0A1R3HVZ6</accession>
<dbReference type="EMBL" id="AWWV01011096">
    <property type="protein sequence ID" value="OMO74526.1"/>
    <property type="molecule type" value="Genomic_DNA"/>
</dbReference>
<reference evidence="1 2" key="1">
    <citation type="submission" date="2013-09" db="EMBL/GenBank/DDBJ databases">
        <title>Corchorus capsularis genome sequencing.</title>
        <authorList>
            <person name="Alam M."/>
            <person name="Haque M.S."/>
            <person name="Islam M.S."/>
            <person name="Emdad E.M."/>
            <person name="Islam M.M."/>
            <person name="Ahmed B."/>
            <person name="Halim A."/>
            <person name="Hossen Q.M.M."/>
            <person name="Hossain M.Z."/>
            <person name="Ahmed R."/>
            <person name="Khan M.M."/>
            <person name="Islam R."/>
            <person name="Rashid M.M."/>
            <person name="Khan S.A."/>
            <person name="Rahman M.S."/>
            <person name="Alam M."/>
        </authorList>
    </citation>
    <scope>NUCLEOTIDE SEQUENCE [LARGE SCALE GENOMIC DNA]</scope>
    <source>
        <strain evidence="2">cv. CVL-1</strain>
        <tissue evidence="1">Whole seedling</tissue>
    </source>
</reference>
<proteinExistence type="predicted"/>
<dbReference type="Gramene" id="OMO74526">
    <property type="protein sequence ID" value="OMO74526"/>
    <property type="gene ID" value="CCACVL1_16649"/>
</dbReference>
<organism evidence="1 2">
    <name type="scientific">Corchorus capsularis</name>
    <name type="common">Jute</name>
    <dbReference type="NCBI Taxonomy" id="210143"/>
    <lineage>
        <taxon>Eukaryota</taxon>
        <taxon>Viridiplantae</taxon>
        <taxon>Streptophyta</taxon>
        <taxon>Embryophyta</taxon>
        <taxon>Tracheophyta</taxon>
        <taxon>Spermatophyta</taxon>
        <taxon>Magnoliopsida</taxon>
        <taxon>eudicotyledons</taxon>
        <taxon>Gunneridae</taxon>
        <taxon>Pentapetalae</taxon>
        <taxon>rosids</taxon>
        <taxon>malvids</taxon>
        <taxon>Malvales</taxon>
        <taxon>Malvaceae</taxon>
        <taxon>Grewioideae</taxon>
        <taxon>Apeibeae</taxon>
        <taxon>Corchorus</taxon>
    </lineage>
</organism>
<name>A0A1R3HVZ6_COCAP</name>
<evidence type="ECO:0000313" key="1">
    <source>
        <dbReference type="EMBL" id="OMO74526.1"/>
    </source>
</evidence>
<comment type="caution">
    <text evidence="1">The sequence shown here is derived from an EMBL/GenBank/DDBJ whole genome shotgun (WGS) entry which is preliminary data.</text>
</comment>
<sequence>MAIISLKLWALNLKVSHSSQDTTFKGIFGGSHEGLRYDDGTFKLNPSARCRCRCSLGGLTTTLRVTVVPRDLGFDLGVFTKPHMVCNSCDGVAEKKGLKLAIAQARNHELISMAHGVTVGGWHMRIHRLNSAARSESDPD</sequence>
<dbReference type="Proteomes" id="UP000188268">
    <property type="component" value="Unassembled WGS sequence"/>
</dbReference>
<gene>
    <name evidence="1" type="ORF">CCACVL1_16649</name>
</gene>
<dbReference type="AlphaFoldDB" id="A0A1R3HVZ6"/>
<evidence type="ECO:0000313" key="2">
    <source>
        <dbReference type="Proteomes" id="UP000188268"/>
    </source>
</evidence>